<evidence type="ECO:0000256" key="3">
    <source>
        <dbReference type="ARBA" id="ARBA00023242"/>
    </source>
</evidence>
<evidence type="ECO:0000256" key="2">
    <source>
        <dbReference type="ARBA" id="ARBA00023163"/>
    </source>
</evidence>
<dbReference type="GO" id="GO:0016514">
    <property type="term" value="C:SWI/SNF complex"/>
    <property type="evidence" value="ECO:0007669"/>
    <property type="project" value="TreeGrafter"/>
</dbReference>
<keyword evidence="3" id="KW-0539">Nucleus</keyword>
<dbReference type="RefSeq" id="XP_018736176.1">
    <property type="nucleotide sequence ID" value="XM_018881727.1"/>
</dbReference>
<dbReference type="InterPro" id="IPR036431">
    <property type="entry name" value="ARID_dom_sf"/>
</dbReference>
<evidence type="ECO:0000259" key="5">
    <source>
        <dbReference type="PROSITE" id="PS51011"/>
    </source>
</evidence>
<feature type="compositionally biased region" description="Polar residues" evidence="4">
    <location>
        <begin position="368"/>
        <end position="382"/>
    </location>
</feature>
<feature type="region of interest" description="Disordered" evidence="4">
    <location>
        <begin position="311"/>
        <end position="333"/>
    </location>
</feature>
<dbReference type="EMBL" id="CP014502">
    <property type="protein sequence ID" value="ANB13699.1"/>
    <property type="molecule type" value="Genomic_DNA"/>
</dbReference>
<accession>A0A167E6C6</accession>
<gene>
    <name evidence="6" type="primary">SWI1</name>
    <name evidence="6" type="ORF">AWJ20_4642</name>
</gene>
<feature type="compositionally biased region" description="Polar residues" evidence="4">
    <location>
        <begin position="613"/>
        <end position="638"/>
    </location>
</feature>
<evidence type="ECO:0000256" key="4">
    <source>
        <dbReference type="SAM" id="MobiDB-lite"/>
    </source>
</evidence>
<feature type="compositionally biased region" description="Polar residues" evidence="4">
    <location>
        <begin position="1"/>
        <end position="66"/>
    </location>
</feature>
<feature type="compositionally biased region" description="Polar residues" evidence="4">
    <location>
        <begin position="556"/>
        <end position="573"/>
    </location>
</feature>
<feature type="region of interest" description="Disordered" evidence="4">
    <location>
        <begin position="1172"/>
        <end position="1200"/>
    </location>
</feature>
<evidence type="ECO:0000256" key="1">
    <source>
        <dbReference type="ARBA" id="ARBA00023015"/>
    </source>
</evidence>
<dbReference type="Pfam" id="PF01388">
    <property type="entry name" value="ARID"/>
    <property type="match status" value="1"/>
</dbReference>
<proteinExistence type="predicted"/>
<reference evidence="6 7" key="1">
    <citation type="submission" date="2016-02" db="EMBL/GenBank/DDBJ databases">
        <title>Complete genome sequence and transcriptome regulation of the pentose utilising yeast Sugiyamaella lignohabitans.</title>
        <authorList>
            <person name="Bellasio M."/>
            <person name="Peymann A."/>
            <person name="Valli M."/>
            <person name="Sipitzky M."/>
            <person name="Graf A."/>
            <person name="Sauer M."/>
            <person name="Marx H."/>
            <person name="Mattanovich D."/>
        </authorList>
    </citation>
    <scope>NUCLEOTIDE SEQUENCE [LARGE SCALE GENOMIC DNA]</scope>
    <source>
        <strain evidence="6 7">CBS 10342</strain>
    </source>
</reference>
<dbReference type="PANTHER" id="PTHR13964:SF27">
    <property type="entry name" value="HAT-TRICK, ISOFORM D"/>
    <property type="match status" value="1"/>
</dbReference>
<dbReference type="SUPFAM" id="SSF46774">
    <property type="entry name" value="ARID-like"/>
    <property type="match status" value="1"/>
</dbReference>
<dbReference type="GO" id="GO:0006357">
    <property type="term" value="P:regulation of transcription by RNA polymerase II"/>
    <property type="evidence" value="ECO:0007669"/>
    <property type="project" value="TreeGrafter"/>
</dbReference>
<feature type="compositionally biased region" description="Low complexity" evidence="4">
    <location>
        <begin position="574"/>
        <end position="610"/>
    </location>
</feature>
<feature type="compositionally biased region" description="Low complexity" evidence="4">
    <location>
        <begin position="666"/>
        <end position="695"/>
    </location>
</feature>
<dbReference type="OrthoDB" id="1938591at2759"/>
<evidence type="ECO:0000313" key="7">
    <source>
        <dbReference type="Proteomes" id="UP000189580"/>
    </source>
</evidence>
<feature type="region of interest" description="Disordered" evidence="4">
    <location>
        <begin position="104"/>
        <end position="261"/>
    </location>
</feature>
<feature type="region of interest" description="Disordered" evidence="4">
    <location>
        <begin position="364"/>
        <end position="414"/>
    </location>
</feature>
<dbReference type="GeneID" id="30036797"/>
<feature type="region of interest" description="Disordered" evidence="4">
    <location>
        <begin position="518"/>
        <end position="708"/>
    </location>
</feature>
<dbReference type="CDD" id="cd16871">
    <property type="entry name" value="ARID_Swi1p-like"/>
    <property type="match status" value="1"/>
</dbReference>
<dbReference type="KEGG" id="slb:AWJ20_4642"/>
<feature type="compositionally biased region" description="Low complexity" evidence="4">
    <location>
        <begin position="111"/>
        <end position="135"/>
    </location>
</feature>
<dbReference type="Proteomes" id="UP000189580">
    <property type="component" value="Chromosome d"/>
</dbReference>
<dbReference type="GO" id="GO:0000976">
    <property type="term" value="F:transcription cis-regulatory region binding"/>
    <property type="evidence" value="ECO:0007669"/>
    <property type="project" value="TreeGrafter"/>
</dbReference>
<dbReference type="SMART" id="SM01014">
    <property type="entry name" value="ARID"/>
    <property type="match status" value="1"/>
</dbReference>
<keyword evidence="7" id="KW-1185">Reference proteome</keyword>
<dbReference type="PANTHER" id="PTHR13964">
    <property type="entry name" value="RBP-RELATED"/>
    <property type="match status" value="1"/>
</dbReference>
<keyword evidence="2" id="KW-0804">Transcription</keyword>
<feature type="region of interest" description="Disordered" evidence="4">
    <location>
        <begin position="1"/>
        <end position="91"/>
    </location>
</feature>
<feature type="compositionally biased region" description="Polar residues" evidence="4">
    <location>
        <begin position="138"/>
        <end position="157"/>
    </location>
</feature>
<organism evidence="6 7">
    <name type="scientific">Sugiyamaella lignohabitans</name>
    <dbReference type="NCBI Taxonomy" id="796027"/>
    <lineage>
        <taxon>Eukaryota</taxon>
        <taxon>Fungi</taxon>
        <taxon>Dikarya</taxon>
        <taxon>Ascomycota</taxon>
        <taxon>Saccharomycotina</taxon>
        <taxon>Dipodascomycetes</taxon>
        <taxon>Dipodascales</taxon>
        <taxon>Trichomonascaceae</taxon>
        <taxon>Sugiyamaella</taxon>
    </lineage>
</organism>
<sequence>MDPSSPATDVLQSQQGTIQPSALYSPSLFSNMSPQMENASPALSNSGANSGGNPTNANNSNISMNSPFMGGISQGRSHSDAASVSPHQRPTPLPAQLLQEVHSGSNSPMIGQQQGFQGQSQQQQQQANQMQNAGGRLSTGTQPDNGLGSDISQQFNGGNDLGLMYQQQMLGQQQQQTNQNQNQNRMFPNQNQASNQNQNQGLNQNQNSNQNLPLNFNPNQGQNQNQHGPGSGPNQMPGQVPGQIPPGQVPGQGGLGNQGFLSTLTPAQLQPIRNQLRLLSPQNQEEFIRRLGMLPPQNLIQAIQQLASQQQKMAAAQNSRNQAQARNQMNQRQPNQQLNQLNNQQNQPNVPPGQQNQFQFVMQQNRQKSPQVNVNQPSQIPPNQKYPAGGPSGPMGPNNSGTSGPGGLNMSSAAASTMSKADQFVKSLFEFMQRRGTPINSFPTVGESRVHPFALYATVMKFGGSAKVTRAQQWPNVTQALGYMPSMSEEVSRIYNNILRPFEEFLLTSQLRNKGLKANLPGQAGQVPMGQVPSPSPAQGPIKGPGMVPGQVAGPGSNQDSNQGPNVPQTPFGQQAQPSPQVPQSQMPMSMIPMQMGQTPQTQIQQQQPPSGLRQSATPQPQTKARQTSQSRGKQTASPIPVHMPGPMQSPAVGGSPEVQAKLTPRRTPSSRKSSTASSPALVPVPALPAASPTPIIKPKHFVPHENRKYAPKKRLVEKHGGYDIRVLAGIGREIENIRSDFPFTHELGTFDVHAITMAVNSTIAGEVRQALDKLMVITADPRCYFSLVESPGLLTGLAECGLVITKGLASSKPDGKALATTKHYDVNDSLFGEGVKSNIDAVFESYKSKLGKEDVDLVIDVDTLTGVEVGRVEDDKPTEKIQEDDISVHKKAEGQESKDTINEKASEQDGLKPFGFTNYLTLLKKTSSENEELEFDYKTPEIDQFWVTASVDRLLSITTILRNLSFVDQNRSILINEPTSREFLFGLLYSLAENANLLPNSKQTLDLMKDLVTIFSNLAPVLILDSAKDALVLLLFILAFTPTPIPLTTSKDGIVFGRYTPVVHRYLPYAVDILAKVLPRDPPNRDLFESIFLGTCTNFEYLQLLQRYFNGRPADPYELMTCAFGLVISTVPHDDLSVIPRGLELARPLLHQSLLVAEMLAEMIKFEKPTRSNTNGTVDADEDNDIEMSESDKSFGKEKEQNNLSDFLKEFKEKKANYNLAYEWLSASDGFGHALLRAACALGAVVGNGRARDEERNPFARITQRSITVLRILGKKAMEYDSQDGALTGSEKAIVQLPSGVLPTIEALLGAMLASEMDKYVVGQICRFCDEGNEHLIKASSSLERP</sequence>
<feature type="compositionally biased region" description="Acidic residues" evidence="4">
    <location>
        <begin position="1180"/>
        <end position="1190"/>
    </location>
</feature>
<dbReference type="InterPro" id="IPR001606">
    <property type="entry name" value="ARID_dom"/>
</dbReference>
<feature type="compositionally biased region" description="Polar residues" evidence="4">
    <location>
        <begin position="74"/>
        <end position="88"/>
    </location>
</feature>
<feature type="domain" description="ARID" evidence="5">
    <location>
        <begin position="418"/>
        <end position="507"/>
    </location>
</feature>
<dbReference type="PROSITE" id="PS51011">
    <property type="entry name" value="ARID"/>
    <property type="match status" value="1"/>
</dbReference>
<name>A0A167E6C6_9ASCO</name>
<protein>
    <submittedName>
        <fullName evidence="6">Swi1p</fullName>
    </submittedName>
</protein>
<feature type="compositionally biased region" description="Low complexity" evidence="4">
    <location>
        <begin position="166"/>
        <end position="242"/>
    </location>
</feature>
<keyword evidence="1" id="KW-0805">Transcription regulation</keyword>
<dbReference type="InterPro" id="IPR051232">
    <property type="entry name" value="ARID/SWI1_ChromRemod"/>
</dbReference>
<feature type="compositionally biased region" description="Low complexity" evidence="4">
    <location>
        <begin position="395"/>
        <end position="414"/>
    </location>
</feature>
<dbReference type="SMART" id="SM00501">
    <property type="entry name" value="BRIGHT"/>
    <property type="match status" value="1"/>
</dbReference>
<evidence type="ECO:0000313" key="6">
    <source>
        <dbReference type="EMBL" id="ANB13699.1"/>
    </source>
</evidence>
<feature type="compositionally biased region" description="Basic and acidic residues" evidence="4">
    <location>
        <begin position="1191"/>
        <end position="1200"/>
    </location>
</feature>
<dbReference type="Gene3D" id="1.10.150.60">
    <property type="entry name" value="ARID DNA-binding domain"/>
    <property type="match status" value="1"/>
</dbReference>